<reference evidence="9 10" key="1">
    <citation type="submission" date="2018-09" db="EMBL/GenBank/DDBJ databases">
        <title>Marinorhizobium profundi gen. nov., sp. nov., isolated from a deep-sea sediment sample from the New Britain Trench and proposal of Marinorhizobiaceae fam. nov. in the order Rhizobiales of the class Alphaproteobacteria.</title>
        <authorList>
            <person name="Cao J."/>
        </authorList>
    </citation>
    <scope>NUCLEOTIDE SEQUENCE [LARGE SCALE GENOMIC DNA]</scope>
    <source>
        <strain evidence="9 10">WS11</strain>
    </source>
</reference>
<dbReference type="KEGG" id="abaw:D5400_18050"/>
<feature type="transmembrane region" description="Helical" evidence="7">
    <location>
        <begin position="238"/>
        <end position="260"/>
    </location>
</feature>
<feature type="transmembrane region" description="Helical" evidence="7">
    <location>
        <begin position="280"/>
        <end position="306"/>
    </location>
</feature>
<accession>A0A3Q8XQI5</accession>
<evidence type="ECO:0000313" key="10">
    <source>
        <dbReference type="Proteomes" id="UP000268192"/>
    </source>
</evidence>
<dbReference type="Proteomes" id="UP000268192">
    <property type="component" value="Chromosome"/>
</dbReference>
<comment type="subcellular location">
    <subcellularLocation>
        <location evidence="1 7">Cell membrane</location>
        <topology evidence="1 7">Multi-pass membrane protein</topology>
    </subcellularLocation>
</comment>
<dbReference type="EMBL" id="CP032509">
    <property type="protein sequence ID" value="AZN72928.1"/>
    <property type="molecule type" value="Genomic_DNA"/>
</dbReference>
<protein>
    <submittedName>
        <fullName evidence="9">ABC transporter permease</fullName>
    </submittedName>
</protein>
<dbReference type="InterPro" id="IPR000515">
    <property type="entry name" value="MetI-like"/>
</dbReference>
<dbReference type="RefSeq" id="WP_126011324.1">
    <property type="nucleotide sequence ID" value="NZ_CP032509.1"/>
</dbReference>
<evidence type="ECO:0000259" key="8">
    <source>
        <dbReference type="PROSITE" id="PS50928"/>
    </source>
</evidence>
<dbReference type="InterPro" id="IPR045621">
    <property type="entry name" value="BPD_transp_1_N"/>
</dbReference>
<dbReference type="PANTHER" id="PTHR43163:SF6">
    <property type="entry name" value="DIPEPTIDE TRANSPORT SYSTEM PERMEASE PROTEIN DPPB-RELATED"/>
    <property type="match status" value="1"/>
</dbReference>
<sequence length="314" mass="33479">MLAYILRRTLLSVGIVIVIATALFCAVFLIPGDPVSVALGPRATPEMQAALVQRLGLDQPIHIQLLNFFGNMLTGDLGKDVWSNRDVLDIVLEDLPHTLALLAAGLAWPLALALPLGCLAAVRPGSFADITVSILSVGVIALPSFVVAIILLIVFAVQLKWLPAIGVGSPGDLGSYLRHLILPALAVGLGWLGYFSRIIRASMLEVLNEDHIRTLRAYGVSESRIIFGYALKIAVQPVVAMIGIGVGTLLSGAVFAEIIFSRPGIGKLIYASVLNRNYPVVMGATVVSTALLVTVALIVDLVNAWLDPRSRERL</sequence>
<evidence type="ECO:0000256" key="3">
    <source>
        <dbReference type="ARBA" id="ARBA00022475"/>
    </source>
</evidence>
<dbReference type="OrthoDB" id="9807402at2"/>
<dbReference type="GO" id="GO:0055085">
    <property type="term" value="P:transmembrane transport"/>
    <property type="evidence" value="ECO:0007669"/>
    <property type="project" value="InterPro"/>
</dbReference>
<dbReference type="PANTHER" id="PTHR43163">
    <property type="entry name" value="DIPEPTIDE TRANSPORT SYSTEM PERMEASE PROTEIN DPPB-RELATED"/>
    <property type="match status" value="1"/>
</dbReference>
<evidence type="ECO:0000256" key="5">
    <source>
        <dbReference type="ARBA" id="ARBA00022989"/>
    </source>
</evidence>
<dbReference type="GO" id="GO:0005886">
    <property type="term" value="C:plasma membrane"/>
    <property type="evidence" value="ECO:0007669"/>
    <property type="project" value="UniProtKB-SubCell"/>
</dbReference>
<dbReference type="CDD" id="cd06261">
    <property type="entry name" value="TM_PBP2"/>
    <property type="match status" value="1"/>
</dbReference>
<feature type="transmembrane region" description="Helical" evidence="7">
    <location>
        <begin position="99"/>
        <end position="122"/>
    </location>
</feature>
<evidence type="ECO:0000313" key="9">
    <source>
        <dbReference type="EMBL" id="AZN72928.1"/>
    </source>
</evidence>
<organism evidence="9 10">
    <name type="scientific">Georhizobium profundi</name>
    <dbReference type="NCBI Taxonomy" id="2341112"/>
    <lineage>
        <taxon>Bacteria</taxon>
        <taxon>Pseudomonadati</taxon>
        <taxon>Pseudomonadota</taxon>
        <taxon>Alphaproteobacteria</taxon>
        <taxon>Hyphomicrobiales</taxon>
        <taxon>Rhizobiaceae</taxon>
        <taxon>Georhizobium</taxon>
    </lineage>
</organism>
<dbReference type="InterPro" id="IPR035906">
    <property type="entry name" value="MetI-like_sf"/>
</dbReference>
<proteinExistence type="inferred from homology"/>
<evidence type="ECO:0000256" key="1">
    <source>
        <dbReference type="ARBA" id="ARBA00004651"/>
    </source>
</evidence>
<keyword evidence="4 7" id="KW-0812">Transmembrane</keyword>
<keyword evidence="5 7" id="KW-1133">Transmembrane helix</keyword>
<dbReference type="AlphaFoldDB" id="A0A3Q8XQI5"/>
<dbReference type="Pfam" id="PF19300">
    <property type="entry name" value="BPD_transp_1_N"/>
    <property type="match status" value="1"/>
</dbReference>
<keyword evidence="2 7" id="KW-0813">Transport</keyword>
<gene>
    <name evidence="9" type="ORF">D5400_18050</name>
</gene>
<feature type="transmembrane region" description="Helical" evidence="7">
    <location>
        <begin position="176"/>
        <end position="195"/>
    </location>
</feature>
<evidence type="ECO:0000256" key="6">
    <source>
        <dbReference type="ARBA" id="ARBA00023136"/>
    </source>
</evidence>
<keyword evidence="10" id="KW-1185">Reference proteome</keyword>
<dbReference type="SUPFAM" id="SSF161098">
    <property type="entry name" value="MetI-like"/>
    <property type="match status" value="1"/>
</dbReference>
<keyword evidence="6 7" id="KW-0472">Membrane</keyword>
<feature type="transmembrane region" description="Helical" evidence="7">
    <location>
        <begin position="134"/>
        <end position="156"/>
    </location>
</feature>
<dbReference type="Gene3D" id="1.10.3720.10">
    <property type="entry name" value="MetI-like"/>
    <property type="match status" value="1"/>
</dbReference>
<dbReference type="Pfam" id="PF00528">
    <property type="entry name" value="BPD_transp_1"/>
    <property type="match status" value="1"/>
</dbReference>
<evidence type="ECO:0000256" key="4">
    <source>
        <dbReference type="ARBA" id="ARBA00022692"/>
    </source>
</evidence>
<feature type="transmembrane region" description="Helical" evidence="7">
    <location>
        <begin position="9"/>
        <end position="30"/>
    </location>
</feature>
<evidence type="ECO:0000256" key="7">
    <source>
        <dbReference type="RuleBase" id="RU363032"/>
    </source>
</evidence>
<keyword evidence="3" id="KW-1003">Cell membrane</keyword>
<feature type="domain" description="ABC transmembrane type-1" evidence="8">
    <location>
        <begin position="95"/>
        <end position="303"/>
    </location>
</feature>
<comment type="similarity">
    <text evidence="7">Belongs to the binding-protein-dependent transport system permease family.</text>
</comment>
<evidence type="ECO:0000256" key="2">
    <source>
        <dbReference type="ARBA" id="ARBA00022448"/>
    </source>
</evidence>
<name>A0A3Q8XQI5_9HYPH</name>
<dbReference type="PROSITE" id="PS50928">
    <property type="entry name" value="ABC_TM1"/>
    <property type="match status" value="1"/>
</dbReference>